<dbReference type="InterPro" id="IPR035647">
    <property type="entry name" value="EFG_III/V"/>
</dbReference>
<dbReference type="Gene3D" id="3.30.70.240">
    <property type="match status" value="1"/>
</dbReference>
<comment type="caution">
    <text evidence="4">The sequence shown here is derived from an EMBL/GenBank/DDBJ whole genome shotgun (WGS) entry which is preliminary data.</text>
</comment>
<dbReference type="EMBL" id="BAFE01000020">
    <property type="protein sequence ID" value="GAB47623.1"/>
    <property type="molecule type" value="Genomic_DNA"/>
</dbReference>
<evidence type="ECO:0000256" key="1">
    <source>
        <dbReference type="ARBA" id="ARBA00022741"/>
    </source>
</evidence>
<evidence type="ECO:0000313" key="5">
    <source>
        <dbReference type="Proteomes" id="UP000004367"/>
    </source>
</evidence>
<dbReference type="InterPro" id="IPR000640">
    <property type="entry name" value="EFG_V-like"/>
</dbReference>
<accession>H5UPG5</accession>
<dbReference type="InterPro" id="IPR005517">
    <property type="entry name" value="Transl_elong_EFG/EF2_IV"/>
</dbReference>
<keyword evidence="4" id="KW-0251">Elongation factor</keyword>
<dbReference type="PROSITE" id="PS51722">
    <property type="entry name" value="G_TR_2"/>
    <property type="match status" value="1"/>
</dbReference>
<dbReference type="InterPro" id="IPR035649">
    <property type="entry name" value="EFG_V"/>
</dbReference>
<dbReference type="Gene3D" id="3.30.70.870">
    <property type="entry name" value="Elongation Factor G (Translational Gtpase), domain 3"/>
    <property type="match status" value="1"/>
</dbReference>
<protein>
    <submittedName>
        <fullName evidence="4">Elongation factor G</fullName>
    </submittedName>
</protein>
<dbReference type="NCBIfam" id="TIGR00231">
    <property type="entry name" value="small_GTP"/>
    <property type="match status" value="1"/>
</dbReference>
<proteinExistence type="predicted"/>
<dbReference type="STRING" id="1089455.MOPEL_021_00600"/>
<dbReference type="InterPro" id="IPR009022">
    <property type="entry name" value="EFG_III"/>
</dbReference>
<dbReference type="Gene3D" id="3.30.230.10">
    <property type="match status" value="1"/>
</dbReference>
<dbReference type="AlphaFoldDB" id="H5UPG5"/>
<dbReference type="PANTHER" id="PTHR43261">
    <property type="entry name" value="TRANSLATION ELONGATION FACTOR G-RELATED"/>
    <property type="match status" value="1"/>
</dbReference>
<dbReference type="InterPro" id="IPR020568">
    <property type="entry name" value="Ribosomal_Su5_D2-typ_SF"/>
</dbReference>
<dbReference type="SUPFAM" id="SSF52540">
    <property type="entry name" value="P-loop containing nucleoside triphosphate hydrolases"/>
    <property type="match status" value="1"/>
</dbReference>
<dbReference type="GO" id="GO:0005525">
    <property type="term" value="F:GTP binding"/>
    <property type="evidence" value="ECO:0007669"/>
    <property type="project" value="UniProtKB-KW"/>
</dbReference>
<dbReference type="InterPro" id="IPR009000">
    <property type="entry name" value="Transl_B-barrel_sf"/>
</dbReference>
<dbReference type="Proteomes" id="UP000004367">
    <property type="component" value="Unassembled WGS sequence"/>
</dbReference>
<evidence type="ECO:0000313" key="4">
    <source>
        <dbReference type="EMBL" id="GAB47623.1"/>
    </source>
</evidence>
<sequence>MRSLVTKVLPTARVTDAQWAMGRQEHTTGTPVVSSPEALRNVVLVGPSGSGKTRLFDHLVSTTTPGRRPPARDGSRSTTLEVASITYGDLVVNLVDTPGYPDFVGELRAGLRAADAAIFVISAADGVDAATRTLWHECKQVGAPLAVVLTKLDTPYADFDSAVVDCQAAFGEGVMPLGVPVMGENNSLDDIVDLVLGEVHDYTGEARVVRPTSEEHIGFFDTYHGPLMEGIIQEAEDDTLLDRYLDGEEIGFEVVEKALLTAVARGSFHPVVPVSVTTGAGIDVLLHLVGAAFPPPTRAHRPAVYTVAGAGAPELVVDPSAPLVAEVVRTTNDAYVGHVALVRVFSGTLEPDEVVHVSGHLASFTGRDVPGRPNHDEEVRVGPLASPLGEELRPKDKAIAGELCVVQKLPGASTSDTLSAKDSPVVVAPWAMPEALLPAAIRAASRADEDKLPGALQRLAGSDPALRVEHNAETGQVVIWTMGQTHLDLVLGRLADELNVAVETTPVRIALRETFVGKATAKGRHVKQSGGHGQYAICDIDVEPLERGAGFEFVDKVVGGAVPRQFVPSIEKGVRAQLEKGVVAGYPMVDVRVTLFDGKAHSVDSSDAAFQLAGALALKEAATQPGVTALLEPVDLLTVTVPDEHLGAVMTDVSGRRGRLQGSEQSDREGFSVVKAEVPQAELTRYAVDLRSLTQGAGSFEREMVGYELMPAHLVAEHTRQG</sequence>
<dbReference type="Pfam" id="PF00009">
    <property type="entry name" value="GTP_EFTU"/>
    <property type="match status" value="1"/>
</dbReference>
<dbReference type="PANTHER" id="PTHR43261:SF6">
    <property type="entry name" value="ELONGATION FACTOR G-LIKE PROTEIN"/>
    <property type="match status" value="1"/>
</dbReference>
<dbReference type="InterPro" id="IPR027417">
    <property type="entry name" value="P-loop_NTPase"/>
</dbReference>
<dbReference type="FunFam" id="3.30.230.10:FF:000003">
    <property type="entry name" value="Elongation factor G"/>
    <property type="match status" value="1"/>
</dbReference>
<dbReference type="GO" id="GO:0003746">
    <property type="term" value="F:translation elongation factor activity"/>
    <property type="evidence" value="ECO:0007669"/>
    <property type="project" value="UniProtKB-KW"/>
</dbReference>
<dbReference type="InterPro" id="IPR041095">
    <property type="entry name" value="EFG_II"/>
</dbReference>
<dbReference type="eggNOG" id="COG0480">
    <property type="taxonomic scope" value="Bacteria"/>
</dbReference>
<organism evidence="4 5">
    <name type="scientific">Mobilicoccus pelagius NBRC 104925</name>
    <dbReference type="NCBI Taxonomy" id="1089455"/>
    <lineage>
        <taxon>Bacteria</taxon>
        <taxon>Bacillati</taxon>
        <taxon>Actinomycetota</taxon>
        <taxon>Actinomycetes</taxon>
        <taxon>Micrococcales</taxon>
        <taxon>Dermatophilaceae</taxon>
        <taxon>Mobilicoccus</taxon>
    </lineage>
</organism>
<dbReference type="InterPro" id="IPR047872">
    <property type="entry name" value="EFG_IV"/>
</dbReference>
<dbReference type="NCBIfam" id="NF009381">
    <property type="entry name" value="PRK12740.1-5"/>
    <property type="match status" value="1"/>
</dbReference>
<dbReference type="CDD" id="cd16262">
    <property type="entry name" value="EFG_III"/>
    <property type="match status" value="1"/>
</dbReference>
<dbReference type="Gene3D" id="3.40.50.300">
    <property type="entry name" value="P-loop containing nucleotide triphosphate hydrolases"/>
    <property type="match status" value="1"/>
</dbReference>
<dbReference type="PRINTS" id="PR00315">
    <property type="entry name" value="ELONGATNFCT"/>
</dbReference>
<keyword evidence="5" id="KW-1185">Reference proteome</keyword>
<keyword evidence="1" id="KW-0547">Nucleotide-binding</keyword>
<dbReference type="GO" id="GO:0003924">
    <property type="term" value="F:GTPase activity"/>
    <property type="evidence" value="ECO:0007669"/>
    <property type="project" value="InterPro"/>
</dbReference>
<dbReference type="Pfam" id="PF00679">
    <property type="entry name" value="EFG_C"/>
    <property type="match status" value="1"/>
</dbReference>
<evidence type="ECO:0000256" key="2">
    <source>
        <dbReference type="ARBA" id="ARBA00023134"/>
    </source>
</evidence>
<dbReference type="SUPFAM" id="SSF54211">
    <property type="entry name" value="Ribosomal protein S5 domain 2-like"/>
    <property type="match status" value="1"/>
</dbReference>
<dbReference type="SUPFAM" id="SSF50447">
    <property type="entry name" value="Translation proteins"/>
    <property type="match status" value="1"/>
</dbReference>
<dbReference type="FunFam" id="3.30.70.240:FF:000001">
    <property type="entry name" value="Elongation factor G"/>
    <property type="match status" value="1"/>
</dbReference>
<dbReference type="SMART" id="SM00889">
    <property type="entry name" value="EFG_IV"/>
    <property type="match status" value="1"/>
</dbReference>
<name>H5UPG5_9MICO</name>
<dbReference type="Gene3D" id="2.40.30.10">
    <property type="entry name" value="Translation factors"/>
    <property type="match status" value="1"/>
</dbReference>
<dbReference type="SMART" id="SM00838">
    <property type="entry name" value="EFG_C"/>
    <property type="match status" value="1"/>
</dbReference>
<dbReference type="InterPro" id="IPR005225">
    <property type="entry name" value="Small_GTP-bd"/>
</dbReference>
<dbReference type="SUPFAM" id="SSF54980">
    <property type="entry name" value="EF-G C-terminal domain-like"/>
    <property type="match status" value="2"/>
</dbReference>
<dbReference type="CDD" id="cd03713">
    <property type="entry name" value="EFG_mtEFG_C"/>
    <property type="match status" value="1"/>
</dbReference>
<dbReference type="InterPro" id="IPR000795">
    <property type="entry name" value="T_Tr_GTP-bd_dom"/>
</dbReference>
<keyword evidence="2" id="KW-0342">GTP-binding</keyword>
<dbReference type="NCBIfam" id="NF009377">
    <property type="entry name" value="PRK12740.1-1"/>
    <property type="match status" value="1"/>
</dbReference>
<dbReference type="Pfam" id="PF03764">
    <property type="entry name" value="EFG_IV"/>
    <property type="match status" value="1"/>
</dbReference>
<evidence type="ECO:0000259" key="3">
    <source>
        <dbReference type="PROSITE" id="PS51722"/>
    </source>
</evidence>
<gene>
    <name evidence="4" type="primary">fusA</name>
    <name evidence="4" type="ORF">MOPEL_021_00600</name>
</gene>
<dbReference type="GO" id="GO:0032790">
    <property type="term" value="P:ribosome disassembly"/>
    <property type="evidence" value="ECO:0007669"/>
    <property type="project" value="TreeGrafter"/>
</dbReference>
<feature type="domain" description="Tr-type G" evidence="3">
    <location>
        <begin position="37"/>
        <end position="297"/>
    </location>
</feature>
<reference evidence="4 5" key="1">
    <citation type="submission" date="2012-02" db="EMBL/GenBank/DDBJ databases">
        <title>Whole genome shotgun sequence of Mobilicoccus pelagius NBRC 104925.</title>
        <authorList>
            <person name="Yoshida Y."/>
            <person name="Hosoyama A."/>
            <person name="Tsuchikane K."/>
            <person name="Katsumata H."/>
            <person name="Yamazaki S."/>
            <person name="Fujita N."/>
        </authorList>
    </citation>
    <scope>NUCLEOTIDE SEQUENCE [LARGE SCALE GENOMIC DNA]</scope>
    <source>
        <strain evidence="4 5">NBRC 104925</strain>
    </source>
</reference>
<dbReference type="InterPro" id="IPR014721">
    <property type="entry name" value="Ribsml_uS5_D2-typ_fold_subgr"/>
</dbReference>
<keyword evidence="4" id="KW-0648">Protein biosynthesis</keyword>
<dbReference type="Pfam" id="PF14492">
    <property type="entry name" value="EFG_III"/>
    <property type="match status" value="1"/>
</dbReference>
<dbReference type="CDD" id="cd01434">
    <property type="entry name" value="EFG_mtEFG1_IV"/>
    <property type="match status" value="1"/>
</dbReference>